<feature type="transmembrane region" description="Helical" evidence="1">
    <location>
        <begin position="160"/>
        <end position="183"/>
    </location>
</feature>
<name>K7YV15_BDEBC</name>
<accession>K7YV15</accession>
<keyword evidence="1" id="KW-0812">Transmembrane</keyword>
<dbReference type="GO" id="GO:0140359">
    <property type="term" value="F:ABC-type transporter activity"/>
    <property type="evidence" value="ECO:0007669"/>
    <property type="project" value="InterPro"/>
</dbReference>
<feature type="transmembrane region" description="Helical" evidence="1">
    <location>
        <begin position="17"/>
        <end position="38"/>
    </location>
</feature>
<evidence type="ECO:0000256" key="1">
    <source>
        <dbReference type="SAM" id="Phobius"/>
    </source>
</evidence>
<evidence type="ECO:0000313" key="2">
    <source>
        <dbReference type="EMBL" id="AFY00525.1"/>
    </source>
</evidence>
<feature type="transmembrane region" description="Helical" evidence="1">
    <location>
        <begin position="93"/>
        <end position="120"/>
    </location>
</feature>
<evidence type="ECO:0000313" key="3">
    <source>
        <dbReference type="Proteomes" id="UP000010074"/>
    </source>
</evidence>
<reference evidence="2 3" key="1">
    <citation type="journal article" date="2012" name="BMC Genomics">
        <title>Genome analysis of a simultaneously predatory and prey-independent, novel Bdellovibrio bacteriovorus from the River Tiber, supports in silico predictions of both ancient and recent lateral gene transfer from diverse bacteria.</title>
        <authorList>
            <person name="Hobley L."/>
            <person name="Lerner T.R."/>
            <person name="Williams L.E."/>
            <person name="Lambert C."/>
            <person name="Till R."/>
            <person name="Milner D.S."/>
            <person name="Basford S.M."/>
            <person name="Capeness M.J."/>
            <person name="Fenton A.K."/>
            <person name="Atterbury R.J."/>
            <person name="Harris M.A."/>
            <person name="Sockett R.E."/>
        </authorList>
    </citation>
    <scope>NUCLEOTIDE SEQUENCE [LARGE SCALE GENOMIC DNA]</scope>
    <source>
        <strain evidence="2 3">Tiberius</strain>
    </source>
</reference>
<feature type="transmembrane region" description="Helical" evidence="1">
    <location>
        <begin position="225"/>
        <end position="247"/>
    </location>
</feature>
<dbReference type="PATRIC" id="fig|1069642.3.peg.809"/>
<keyword evidence="1" id="KW-0472">Membrane</keyword>
<keyword evidence="1" id="KW-1133">Transmembrane helix</keyword>
<protein>
    <submittedName>
        <fullName evidence="2">Pilus biogenesis protein and ABC-type transporter</fullName>
    </submittedName>
</protein>
<sequence length="253" mass="28539">MLTLARTTLREMLRERVFMVAVMIAIALLGLSFLLGALSFAEQRKILTDFGFLAIQISGLGISLFSGAYLLAKEIEKQTCLLILSRPVSRAQFIVGKLLGVLALNSLLMGSLTVLLWILLGLWKEPQFLLSFLEIALSLWCESAVILCLVIFFSLVVRPVLALGAGFMVFLLGHWLGDLAFFAEKSREDMFVQAVKVLHWLTPNFYRMNWKSAYFLEKGIPAENILWMLAHMTGWALLAVLATNFFFRRKDIV</sequence>
<dbReference type="AlphaFoldDB" id="K7YV15"/>
<dbReference type="EMBL" id="CP002930">
    <property type="protein sequence ID" value="AFY00525.1"/>
    <property type="molecule type" value="Genomic_DNA"/>
</dbReference>
<dbReference type="Proteomes" id="UP000010074">
    <property type="component" value="Chromosome"/>
</dbReference>
<dbReference type="PANTHER" id="PTHR43471:SF10">
    <property type="entry name" value="SLL1107 PROTEIN"/>
    <property type="match status" value="1"/>
</dbReference>
<feature type="transmembrane region" description="Helical" evidence="1">
    <location>
        <begin position="132"/>
        <end position="153"/>
    </location>
</feature>
<dbReference type="GO" id="GO:0005886">
    <property type="term" value="C:plasma membrane"/>
    <property type="evidence" value="ECO:0007669"/>
    <property type="project" value="UniProtKB-SubCell"/>
</dbReference>
<proteinExistence type="predicted"/>
<dbReference type="PANTHER" id="PTHR43471">
    <property type="entry name" value="ABC TRANSPORTER PERMEASE"/>
    <property type="match status" value="1"/>
</dbReference>
<organism evidence="2 3">
    <name type="scientific">Bdellovibrio bacteriovorus str. Tiberius</name>
    <dbReference type="NCBI Taxonomy" id="1069642"/>
    <lineage>
        <taxon>Bacteria</taxon>
        <taxon>Pseudomonadati</taxon>
        <taxon>Bdellovibrionota</taxon>
        <taxon>Bdellovibrionia</taxon>
        <taxon>Bdellovibrionales</taxon>
        <taxon>Pseudobdellovibrionaceae</taxon>
        <taxon>Bdellovibrio</taxon>
    </lineage>
</organism>
<dbReference type="STRING" id="1069642.Bdt_0819"/>
<gene>
    <name evidence="2" type="primary">pilI</name>
    <name evidence="2" type="ORF">Bdt_0819</name>
</gene>
<dbReference type="Pfam" id="PF12679">
    <property type="entry name" value="ABC2_membrane_2"/>
    <property type="match status" value="1"/>
</dbReference>
<feature type="transmembrane region" description="Helical" evidence="1">
    <location>
        <begin position="50"/>
        <end position="72"/>
    </location>
</feature>
<dbReference type="HOGENOM" id="CLU_070325_1_0_7"/>
<dbReference type="KEGG" id="bbat:Bdt_0819"/>